<sequence>MSLWLPRPPPSFIARSSCSRPHYLTRLSYSRIAYIPRDTTRRAGIVGNRFQSTKPASAPARVTANATNASPTVPADPATSSEVKPSPPANKEEPKGPLMTRVWKKVKHEAQHYWHGSKLLVSEVRISARLQWKILHGETLTRRERRQLKRTTQDLLRLVPFAVFIIVPFMELLLPVALKLFPNMLPSTFEDKYAAEEKQRKLLRSRLEMAKFLQETLRESGLKANAHIVGSDAFKEFFRKVRSTGESPSAQDVIQVAKLFDDDLTLDNLSRPQLVSMSRYMGLNAFGTDNFLRGTIRARLRELRRDDQLIYSEGVDELSVAELIAACQSRGIRTGGVSPARLRDELTTWIQLHLHDRVSGVLLVLGRAFNFDKKPGDEEDGKTNVIRSIESVLSGLPDNLLNEAELEVDSEKASYKQKLEVLQQQEELIEDEQEQEQKEEDARRAAKEAAELEARTARSLLPDSELLPEQLEDDDARMTTEQLKELSEALSILSAKSSVLKERDELRALMEENLQAEEDPKSPSGALTKRIRSMLTKIDGQLQEYDSRVGSSLQLISADPQGRISVQDLEKALTVIKHKPDDDVGRAVIEKLDVDKDGYVELEHVLGLVREEGLGLVLDDDAQTILGQGTELKNAKAPRKEDIVQE</sequence>
<evidence type="ECO:0000313" key="1">
    <source>
        <dbReference type="EMBL" id="KAG9226365.1"/>
    </source>
</evidence>
<dbReference type="EMBL" id="WQMT02000002">
    <property type="protein sequence ID" value="KAG9226365.1"/>
    <property type="molecule type" value="Genomic_DNA"/>
</dbReference>
<reference evidence="1 2" key="1">
    <citation type="journal article" date="2021" name="Appl. Environ. Microbiol.">
        <title>Genetic linkage and physical mapping for an oyster mushroom Pleurotus cornucopiae and QTL analysis for the trait cap color.</title>
        <authorList>
            <person name="Zhang Y."/>
            <person name="Gao W."/>
            <person name="Sonnenberg A."/>
            <person name="Chen Q."/>
            <person name="Zhang J."/>
            <person name="Huang C."/>
        </authorList>
    </citation>
    <scope>NUCLEOTIDE SEQUENCE [LARGE SCALE GENOMIC DNA]</scope>
    <source>
        <strain evidence="1">CCMSSC00406</strain>
    </source>
</reference>
<dbReference type="Proteomes" id="UP000824881">
    <property type="component" value="Unassembled WGS sequence"/>
</dbReference>
<keyword evidence="2" id="KW-1185">Reference proteome</keyword>
<comment type="caution">
    <text evidence="1">The sequence shown here is derived from an EMBL/GenBank/DDBJ whole genome shotgun (WGS) entry which is preliminary data.</text>
</comment>
<name>A0ACB7J8N0_PLECO</name>
<organism evidence="1 2">
    <name type="scientific">Pleurotus cornucopiae</name>
    <name type="common">Cornucopia mushroom</name>
    <dbReference type="NCBI Taxonomy" id="5321"/>
    <lineage>
        <taxon>Eukaryota</taxon>
        <taxon>Fungi</taxon>
        <taxon>Dikarya</taxon>
        <taxon>Basidiomycota</taxon>
        <taxon>Agaricomycotina</taxon>
        <taxon>Agaricomycetes</taxon>
        <taxon>Agaricomycetidae</taxon>
        <taxon>Agaricales</taxon>
        <taxon>Pleurotineae</taxon>
        <taxon>Pleurotaceae</taxon>
        <taxon>Pleurotus</taxon>
    </lineage>
</organism>
<evidence type="ECO:0000313" key="2">
    <source>
        <dbReference type="Proteomes" id="UP000824881"/>
    </source>
</evidence>
<proteinExistence type="predicted"/>
<gene>
    <name evidence="1" type="ORF">CCMSSC00406_0003244</name>
</gene>
<accession>A0ACB7J8N0</accession>
<protein>
    <submittedName>
        <fullName evidence="1">Uncharacterized protein</fullName>
    </submittedName>
</protein>